<reference evidence="2 3" key="1">
    <citation type="submission" date="2018-08" db="EMBL/GenBank/DDBJ databases">
        <title>Genome Lactobacillus garii FI11369.</title>
        <authorList>
            <person name="Diaz M."/>
            <person name="Narbad A."/>
        </authorList>
    </citation>
    <scope>NUCLEOTIDE SEQUENCE [LARGE SCALE GENOMIC DNA]</scope>
    <source>
        <strain evidence="2 3">FI11369</strain>
    </source>
</reference>
<gene>
    <name evidence="2" type="ORF">D1831_13490</name>
</gene>
<feature type="chain" id="PRO_5018742170" description="Extracellular protein" evidence="1">
    <location>
        <begin position="31"/>
        <end position="130"/>
    </location>
</feature>
<dbReference type="OrthoDB" id="2321849at2"/>
<evidence type="ECO:0000256" key="1">
    <source>
        <dbReference type="SAM" id="SignalP"/>
    </source>
</evidence>
<evidence type="ECO:0000313" key="3">
    <source>
        <dbReference type="Proteomes" id="UP000283633"/>
    </source>
</evidence>
<proteinExistence type="predicted"/>
<sequence length="130" mass="14871">MKKFTASLLTIAATLSLSTAVTMTDTTAQAATWHKGTPKVIRGKWRVKHVSTKVAHLKVTKSRVYLYSAGKFYLKNVKYKKVSAKTYKVRGYEYTYLHSKNTVSFKVKGHKILKYKGNYPGASWDNYVRR</sequence>
<evidence type="ECO:0000313" key="2">
    <source>
        <dbReference type="EMBL" id="RRK09293.1"/>
    </source>
</evidence>
<name>A0A3R8KZ16_9LACO</name>
<organism evidence="2 3">
    <name type="scientific">Lactiplantibacillus garii</name>
    <dbReference type="NCBI Taxonomy" id="2306423"/>
    <lineage>
        <taxon>Bacteria</taxon>
        <taxon>Bacillati</taxon>
        <taxon>Bacillota</taxon>
        <taxon>Bacilli</taxon>
        <taxon>Lactobacillales</taxon>
        <taxon>Lactobacillaceae</taxon>
        <taxon>Lactiplantibacillus</taxon>
    </lineage>
</organism>
<dbReference type="EMBL" id="QWZQ01000070">
    <property type="protein sequence ID" value="RRK09293.1"/>
    <property type="molecule type" value="Genomic_DNA"/>
</dbReference>
<accession>A0A3R8KZ16</accession>
<keyword evidence="1" id="KW-0732">Signal</keyword>
<comment type="caution">
    <text evidence="2">The sequence shown here is derived from an EMBL/GenBank/DDBJ whole genome shotgun (WGS) entry which is preliminary data.</text>
</comment>
<keyword evidence="3" id="KW-1185">Reference proteome</keyword>
<evidence type="ECO:0008006" key="4">
    <source>
        <dbReference type="Google" id="ProtNLM"/>
    </source>
</evidence>
<dbReference type="AlphaFoldDB" id="A0A3R8KZ16"/>
<dbReference type="Proteomes" id="UP000283633">
    <property type="component" value="Unassembled WGS sequence"/>
</dbReference>
<protein>
    <recommendedName>
        <fullName evidence="4">Extracellular protein</fullName>
    </recommendedName>
</protein>
<feature type="signal peptide" evidence="1">
    <location>
        <begin position="1"/>
        <end position="30"/>
    </location>
</feature>
<dbReference type="RefSeq" id="WP_125073357.1">
    <property type="nucleotide sequence ID" value="NZ_QWZQ01000070.1"/>
</dbReference>